<dbReference type="Proteomes" id="UP000716906">
    <property type="component" value="Unassembled WGS sequence"/>
</dbReference>
<evidence type="ECO:0000259" key="1">
    <source>
        <dbReference type="Pfam" id="PF18480"/>
    </source>
</evidence>
<evidence type="ECO:0000313" key="3">
    <source>
        <dbReference type="Proteomes" id="UP000716906"/>
    </source>
</evidence>
<dbReference type="InterPro" id="IPR041049">
    <property type="entry name" value="DUF5615"/>
</dbReference>
<name>A0ABS2EBU0_9FIRM</name>
<comment type="caution">
    <text evidence="2">The sequence shown here is derived from an EMBL/GenBank/DDBJ whole genome shotgun (WGS) entry which is preliminary data.</text>
</comment>
<evidence type="ECO:0000313" key="2">
    <source>
        <dbReference type="EMBL" id="MBM6739114.1"/>
    </source>
</evidence>
<proteinExistence type="predicted"/>
<accession>A0ABS2EBU0</accession>
<organism evidence="2 3">
    <name type="scientific">Faecalicatena fissicatena</name>
    <dbReference type="NCBI Taxonomy" id="290055"/>
    <lineage>
        <taxon>Bacteria</taxon>
        <taxon>Bacillati</taxon>
        <taxon>Bacillota</taxon>
        <taxon>Clostridia</taxon>
        <taxon>Lachnospirales</taxon>
        <taxon>Lachnospiraceae</taxon>
        <taxon>Faecalicatena</taxon>
    </lineage>
</organism>
<dbReference type="EMBL" id="JACLYY010000016">
    <property type="protein sequence ID" value="MBM6739114.1"/>
    <property type="molecule type" value="Genomic_DNA"/>
</dbReference>
<keyword evidence="3" id="KW-1185">Reference proteome</keyword>
<feature type="domain" description="DUF5615" evidence="1">
    <location>
        <begin position="1"/>
        <end position="92"/>
    </location>
</feature>
<gene>
    <name evidence="2" type="ORF">H7U36_13575</name>
</gene>
<dbReference type="RefSeq" id="WP_205156334.1">
    <property type="nucleotide sequence ID" value="NZ_JACLYY010000016.1"/>
</dbReference>
<dbReference type="Pfam" id="PF18480">
    <property type="entry name" value="DUF5615"/>
    <property type="match status" value="1"/>
</dbReference>
<sequence>MKVLLDENITRKSVSVLEKYGHDVIHVLDRFDPGKKDEDVFQLALREQRALITLNGKDFIVFIPPRSSLTLHYGLIWLRGFQVTNKSYEYVMDAIGRFLKNKGDFIKNTYYVVKRDKDTYKIIQRFPKIINNSGGK</sequence>
<protein>
    <submittedName>
        <fullName evidence="2">DUF5615 family PIN-like protein</fullName>
    </submittedName>
</protein>
<reference evidence="2 3" key="1">
    <citation type="journal article" date="2021" name="Sci. Rep.">
        <title>The distribution of antibiotic resistance genes in chicken gut microbiota commensals.</title>
        <authorList>
            <person name="Juricova H."/>
            <person name="Matiasovicova J."/>
            <person name="Kubasova T."/>
            <person name="Cejkova D."/>
            <person name="Rychlik I."/>
        </authorList>
    </citation>
    <scope>NUCLEOTIDE SEQUENCE [LARGE SCALE GENOMIC DNA]</scope>
    <source>
        <strain evidence="2 3">An773</strain>
    </source>
</reference>